<evidence type="ECO:0000256" key="1">
    <source>
        <dbReference type="SAM" id="MobiDB-lite"/>
    </source>
</evidence>
<dbReference type="EMBL" id="ML143491">
    <property type="protein sequence ID" value="TBU23930.1"/>
    <property type="molecule type" value="Genomic_DNA"/>
</dbReference>
<accession>A0A4Q9P0E3</accession>
<dbReference type="Proteomes" id="UP000292957">
    <property type="component" value="Unassembled WGS sequence"/>
</dbReference>
<sequence>MPFAERCSPEATPLPHGKCHTTSPARVHTASHSLRASATSRSRPSGFDAFVSKNAPDAGRKPAARRATLARPSLPKSRPRCRTRSRRRVRVPGGIRALACSGGRGPQVSGLEREGPELGTRSGAAIPPVRDGRQGARQRTTARRRPSLDPSPLLAPAACC</sequence>
<dbReference type="AlphaFoldDB" id="A0A4Q9P0E3"/>
<organism evidence="2">
    <name type="scientific">Dichomitus squalens</name>
    <dbReference type="NCBI Taxonomy" id="114155"/>
    <lineage>
        <taxon>Eukaryota</taxon>
        <taxon>Fungi</taxon>
        <taxon>Dikarya</taxon>
        <taxon>Basidiomycota</taxon>
        <taxon>Agaricomycotina</taxon>
        <taxon>Agaricomycetes</taxon>
        <taxon>Polyporales</taxon>
        <taxon>Polyporaceae</taxon>
        <taxon>Dichomitus</taxon>
    </lineage>
</organism>
<proteinExistence type="predicted"/>
<feature type="compositionally biased region" description="Low complexity" evidence="1">
    <location>
        <begin position="148"/>
        <end position="160"/>
    </location>
</feature>
<protein>
    <submittedName>
        <fullName evidence="2">Uncharacterized protein</fullName>
    </submittedName>
</protein>
<reference evidence="2" key="1">
    <citation type="submission" date="2019-01" db="EMBL/GenBank/DDBJ databases">
        <title>Draft genome sequences of three monokaryotic isolates of the white-rot basidiomycete fungus Dichomitus squalens.</title>
        <authorList>
            <consortium name="DOE Joint Genome Institute"/>
            <person name="Lopez S.C."/>
            <person name="Andreopoulos B."/>
            <person name="Pangilinan J."/>
            <person name="Lipzen A."/>
            <person name="Riley R."/>
            <person name="Ahrendt S."/>
            <person name="Ng V."/>
            <person name="Barry K."/>
            <person name="Daum C."/>
            <person name="Grigoriev I.V."/>
            <person name="Hilden K.S."/>
            <person name="Makela M.R."/>
            <person name="de Vries R.P."/>
        </authorList>
    </citation>
    <scope>NUCLEOTIDE SEQUENCE [LARGE SCALE GENOMIC DNA]</scope>
    <source>
        <strain evidence="2">OM18370.1</strain>
    </source>
</reference>
<feature type="region of interest" description="Disordered" evidence="1">
    <location>
        <begin position="1"/>
        <end position="160"/>
    </location>
</feature>
<gene>
    <name evidence="2" type="ORF">BD311DRAFT_672855</name>
</gene>
<feature type="compositionally biased region" description="Polar residues" evidence="1">
    <location>
        <begin position="20"/>
        <end position="43"/>
    </location>
</feature>
<feature type="compositionally biased region" description="Basic residues" evidence="1">
    <location>
        <begin position="77"/>
        <end position="90"/>
    </location>
</feature>
<evidence type="ECO:0000313" key="2">
    <source>
        <dbReference type="EMBL" id="TBU23930.1"/>
    </source>
</evidence>
<name>A0A4Q9P0E3_9APHY</name>